<dbReference type="PANTHER" id="PTHR23155:SF988">
    <property type="entry name" value="OS06G0707733 PROTEIN"/>
    <property type="match status" value="1"/>
</dbReference>
<gene>
    <name evidence="6" type="ORF">HU200_011351</name>
</gene>
<evidence type="ECO:0000313" key="7">
    <source>
        <dbReference type="Proteomes" id="UP000636709"/>
    </source>
</evidence>
<dbReference type="GO" id="GO:0009626">
    <property type="term" value="P:plant-type hypersensitive response"/>
    <property type="evidence" value="ECO:0007669"/>
    <property type="project" value="UniProtKB-ARBA"/>
</dbReference>
<dbReference type="PANTHER" id="PTHR23155">
    <property type="entry name" value="DISEASE RESISTANCE PROTEIN RP"/>
    <property type="match status" value="1"/>
</dbReference>
<keyword evidence="1" id="KW-0677">Repeat</keyword>
<feature type="domain" description="Disease resistance protein winged helix" evidence="4">
    <location>
        <begin position="69"/>
        <end position="139"/>
    </location>
</feature>
<evidence type="ECO:0000313" key="6">
    <source>
        <dbReference type="EMBL" id="KAF8755332.1"/>
    </source>
</evidence>
<dbReference type="OrthoDB" id="695275at2759"/>
<dbReference type="InterPro" id="IPR056789">
    <property type="entry name" value="LRR_R13L1-DRL21"/>
</dbReference>
<dbReference type="Proteomes" id="UP000636709">
    <property type="component" value="Unassembled WGS sequence"/>
</dbReference>
<dbReference type="FunFam" id="1.10.10.10:FF:000322">
    <property type="entry name" value="Probable disease resistance protein At1g63360"/>
    <property type="match status" value="1"/>
</dbReference>
<dbReference type="InterPro" id="IPR027417">
    <property type="entry name" value="P-loop_NTPase"/>
</dbReference>
<dbReference type="InterPro" id="IPR058922">
    <property type="entry name" value="WHD_DRP"/>
</dbReference>
<keyword evidence="2" id="KW-0611">Plant defense</keyword>
<dbReference type="InterPro" id="IPR044974">
    <property type="entry name" value="Disease_R_plants"/>
</dbReference>
<sequence length="1024" mass="115960">MGDHTNLQSVGWDIVKKLKGSPLAVKTRKVLESKEWEYQISDDDIMPALKLSYNYLCFDLQKCFSYCALFPEDYEFDSNELINLWIGLGLLSNINQNKRVEDTGSDYLYDLVDQGFLEKGNKEDGQTYYVIHDLLHELAVNVSSYECLSIDGSNVRSIQIPLSVRHLSVIIDTTDVKDRRTFENFKTDLSIVGKRMKAENLRTLMLFGDHHGSFAKILSGLFGKAKLLRVLFLSGVTYNIEDIFPIFSKLVHLRYLRIKGGHIYPATTLPLYISRFYHLLVLDLQQYNSSFVSVREMRNLVKLRHFLVKDNNLHSEILEVGKLVCLQELRAFKVKKELSGFELKQLGQLLQLRGSLGIYNLESVQDVNEADEAELVHMNHLDVLILEWSWGTNRSVDKPKEDNILESLKPHSNIREVSIRGHGGATCPTWLGGELYIKNLECLHLDCVSWKSLPPLGELWMINDQGEECPSYITGQRFQNLKRIELVGIRTFKRWRGNDTHFFSVLEVLVVGFCPELIELPFSCSTSCPAEQEETITMFPKLWKIKVFGCPKLLPPPPIPWSRTLCEAEIWPGGTFGSRLSYMKNQKTKCMEVNLGNDDPCQTQLWDMVAFNNLRGIEKFDITNSPPIPLDQMQLLASPIEAENNAQYKFPVECLKLCNSGATGKELTQFVSYFPNLSKFDLVSCETITWLGVVTETPRQSLSASDDKTEDTQQHKQGRGEEDTDPLMEGLLLLPTQIQELYMANCQNLMFCSAPLEEGTEARPGLQGLSALRMLGIRNCPKLLSSSLSSSYCPFPTSLKNLSLSKLNGKFKLTPLSNLTTLHISDCGDLRSEELWPLPVQGHLTELGIFRCPNLFLASEPLRPYEQDFLNSSKLQKLLTDGQGGILAVPVCSHLSSCLTKLELYPNSDMVRFTEEEEEALQKLTSLQELVIHFSKLRSLPTVLNELTNISRLEINGCQDMQLGPKDRLPRSLTELIIIGCPAIGSLPKGILPSSLQTLDVRYCCEELRRQCSKLRGTIPIIKT</sequence>
<name>A0A835KMS7_9POAL</name>
<evidence type="ECO:0000256" key="3">
    <source>
        <dbReference type="SAM" id="MobiDB-lite"/>
    </source>
</evidence>
<dbReference type="InterPro" id="IPR032675">
    <property type="entry name" value="LRR_dom_sf"/>
</dbReference>
<proteinExistence type="predicted"/>
<dbReference type="SUPFAM" id="SSF52058">
    <property type="entry name" value="L domain-like"/>
    <property type="match status" value="2"/>
</dbReference>
<dbReference type="Pfam" id="PF25019">
    <property type="entry name" value="LRR_R13L1-DRL21"/>
    <property type="match status" value="1"/>
</dbReference>
<dbReference type="SUPFAM" id="SSF52540">
    <property type="entry name" value="P-loop containing nucleoside triphosphate hydrolases"/>
    <property type="match status" value="1"/>
</dbReference>
<reference evidence="6" key="1">
    <citation type="submission" date="2020-07" db="EMBL/GenBank/DDBJ databases">
        <title>Genome sequence and genetic diversity analysis of an under-domesticated orphan crop, white fonio (Digitaria exilis).</title>
        <authorList>
            <person name="Bennetzen J.L."/>
            <person name="Chen S."/>
            <person name="Ma X."/>
            <person name="Wang X."/>
            <person name="Yssel A.E.J."/>
            <person name="Chaluvadi S.R."/>
            <person name="Johnson M."/>
            <person name="Gangashetty P."/>
            <person name="Hamidou F."/>
            <person name="Sanogo M.D."/>
            <person name="Zwaenepoel A."/>
            <person name="Wallace J."/>
            <person name="Van De Peer Y."/>
            <person name="Van Deynze A."/>
        </authorList>
    </citation>
    <scope>NUCLEOTIDE SEQUENCE</scope>
    <source>
        <tissue evidence="6">Leaves</tissue>
    </source>
</reference>
<feature type="region of interest" description="Disordered" evidence="3">
    <location>
        <begin position="699"/>
        <end position="726"/>
    </location>
</feature>
<keyword evidence="7" id="KW-1185">Reference proteome</keyword>
<comment type="caution">
    <text evidence="6">The sequence shown here is derived from an EMBL/GenBank/DDBJ whole genome shotgun (WGS) entry which is preliminary data.</text>
</comment>
<dbReference type="AlphaFoldDB" id="A0A835KMS7"/>
<evidence type="ECO:0000256" key="1">
    <source>
        <dbReference type="ARBA" id="ARBA00022737"/>
    </source>
</evidence>
<accession>A0A835KMS7</accession>
<dbReference type="GO" id="GO:0042742">
    <property type="term" value="P:defense response to bacterium"/>
    <property type="evidence" value="ECO:0007669"/>
    <property type="project" value="UniProtKB-ARBA"/>
</dbReference>
<dbReference type="Gene3D" id="1.10.10.10">
    <property type="entry name" value="Winged helix-like DNA-binding domain superfamily/Winged helix DNA-binding domain"/>
    <property type="match status" value="1"/>
</dbReference>
<evidence type="ECO:0008006" key="8">
    <source>
        <dbReference type="Google" id="ProtNLM"/>
    </source>
</evidence>
<dbReference type="EMBL" id="JACEFO010000834">
    <property type="protein sequence ID" value="KAF8755332.1"/>
    <property type="molecule type" value="Genomic_DNA"/>
</dbReference>
<feature type="compositionally biased region" description="Basic and acidic residues" evidence="3">
    <location>
        <begin position="705"/>
        <end position="721"/>
    </location>
</feature>
<dbReference type="Gene3D" id="3.80.10.10">
    <property type="entry name" value="Ribonuclease Inhibitor"/>
    <property type="match status" value="3"/>
</dbReference>
<feature type="domain" description="R13L1/DRL21-like LRR repeat region" evidence="5">
    <location>
        <begin position="343"/>
        <end position="459"/>
    </location>
</feature>
<dbReference type="Pfam" id="PF23559">
    <property type="entry name" value="WHD_DRP"/>
    <property type="match status" value="1"/>
</dbReference>
<evidence type="ECO:0000256" key="2">
    <source>
        <dbReference type="ARBA" id="ARBA00022821"/>
    </source>
</evidence>
<evidence type="ECO:0000259" key="5">
    <source>
        <dbReference type="Pfam" id="PF25019"/>
    </source>
</evidence>
<dbReference type="GO" id="GO:0002758">
    <property type="term" value="P:innate immune response-activating signaling pathway"/>
    <property type="evidence" value="ECO:0007669"/>
    <property type="project" value="UniProtKB-ARBA"/>
</dbReference>
<dbReference type="InterPro" id="IPR036388">
    <property type="entry name" value="WH-like_DNA-bd_sf"/>
</dbReference>
<protein>
    <recommendedName>
        <fullName evidence="8">NBS-LRR protein</fullName>
    </recommendedName>
</protein>
<organism evidence="6 7">
    <name type="scientific">Digitaria exilis</name>
    <dbReference type="NCBI Taxonomy" id="1010633"/>
    <lineage>
        <taxon>Eukaryota</taxon>
        <taxon>Viridiplantae</taxon>
        <taxon>Streptophyta</taxon>
        <taxon>Embryophyta</taxon>
        <taxon>Tracheophyta</taxon>
        <taxon>Spermatophyta</taxon>
        <taxon>Magnoliopsida</taxon>
        <taxon>Liliopsida</taxon>
        <taxon>Poales</taxon>
        <taxon>Poaceae</taxon>
        <taxon>PACMAD clade</taxon>
        <taxon>Panicoideae</taxon>
        <taxon>Panicodae</taxon>
        <taxon>Paniceae</taxon>
        <taxon>Anthephorinae</taxon>
        <taxon>Digitaria</taxon>
    </lineage>
</organism>
<evidence type="ECO:0000259" key="4">
    <source>
        <dbReference type="Pfam" id="PF23559"/>
    </source>
</evidence>